<sequence length="77" mass="8938">MMVFSGDLSEPIANTKPGIESKKLKIPVIAKRNESIPKMYAITNLFTHFRVKQYKLSVKDWGMSYIYREETVVIWAV</sequence>
<evidence type="ECO:0000313" key="2">
    <source>
        <dbReference type="Proteomes" id="UP000034961"/>
    </source>
</evidence>
<comment type="caution">
    <text evidence="1">The sequence shown here is derived from an EMBL/GenBank/DDBJ whole genome shotgun (WGS) entry which is preliminary data.</text>
</comment>
<gene>
    <name evidence="1" type="ORF">UU41_C0004G0006</name>
</gene>
<dbReference type="AlphaFoldDB" id="A0A0G0V4T7"/>
<name>A0A0G0V4T7_9BACT</name>
<evidence type="ECO:0000313" key="1">
    <source>
        <dbReference type="EMBL" id="KKR94706.1"/>
    </source>
</evidence>
<protein>
    <submittedName>
        <fullName evidence="1">Uncharacterized protein</fullName>
    </submittedName>
</protein>
<dbReference type="EMBL" id="LCAN01000004">
    <property type="protein sequence ID" value="KKR94706.1"/>
    <property type="molecule type" value="Genomic_DNA"/>
</dbReference>
<organism evidence="1 2">
    <name type="scientific">Candidatus Roizmanbacteria bacterium GW2011_GWA1_41_13</name>
    <dbReference type="NCBI Taxonomy" id="1618474"/>
    <lineage>
        <taxon>Bacteria</taxon>
        <taxon>Candidatus Roizmaniibacteriota</taxon>
    </lineage>
</organism>
<proteinExistence type="predicted"/>
<dbReference type="Proteomes" id="UP000034961">
    <property type="component" value="Unassembled WGS sequence"/>
</dbReference>
<reference evidence="1 2" key="1">
    <citation type="journal article" date="2015" name="Nature">
        <title>rRNA introns, odd ribosomes, and small enigmatic genomes across a large radiation of phyla.</title>
        <authorList>
            <person name="Brown C.T."/>
            <person name="Hug L.A."/>
            <person name="Thomas B.C."/>
            <person name="Sharon I."/>
            <person name="Castelle C.J."/>
            <person name="Singh A."/>
            <person name="Wilkins M.J."/>
            <person name="Williams K.H."/>
            <person name="Banfield J.F."/>
        </authorList>
    </citation>
    <scope>NUCLEOTIDE SEQUENCE [LARGE SCALE GENOMIC DNA]</scope>
</reference>
<accession>A0A0G0V4T7</accession>